<evidence type="ECO:0000256" key="4">
    <source>
        <dbReference type="ARBA" id="ARBA00023136"/>
    </source>
</evidence>
<name>A0A4Z2G8W8_9TELE</name>
<evidence type="ECO:0000256" key="6">
    <source>
        <dbReference type="ARBA" id="ARBA00023288"/>
    </source>
</evidence>
<dbReference type="AlphaFoldDB" id="A0A4Z2G8W8"/>
<evidence type="ECO:0000313" key="9">
    <source>
        <dbReference type="EMBL" id="TNN49393.1"/>
    </source>
</evidence>
<dbReference type="InterPro" id="IPR007964">
    <property type="entry name" value="MIC19/MIC25"/>
</dbReference>
<reference evidence="9 10" key="1">
    <citation type="submission" date="2019-03" db="EMBL/GenBank/DDBJ databases">
        <title>First draft genome of Liparis tanakae, snailfish: a comprehensive survey of snailfish specific genes.</title>
        <authorList>
            <person name="Kim W."/>
            <person name="Song I."/>
            <person name="Jeong J.-H."/>
            <person name="Kim D."/>
            <person name="Kim S."/>
            <person name="Ryu S."/>
            <person name="Song J.Y."/>
            <person name="Lee S.K."/>
        </authorList>
    </citation>
    <scope>NUCLEOTIDE SEQUENCE [LARGE SCALE GENOMIC DNA]</scope>
    <source>
        <tissue evidence="9">Muscle</tissue>
    </source>
</reference>
<evidence type="ECO:0000256" key="1">
    <source>
        <dbReference type="ARBA" id="ARBA00022707"/>
    </source>
</evidence>
<comment type="caution">
    <text evidence="9">The sequence shown here is derived from an EMBL/GenBank/DDBJ whole genome shotgun (WGS) entry which is preliminary data.</text>
</comment>
<keyword evidence="10" id="KW-1185">Reference proteome</keyword>
<sequence>MSPLHRVEAEKARAAAQAHDDAHSQVQDEVSRILSVERAVAHESLQQAVMRERISTEDEKLRAQLYHLPTVAPDGSSHPEHFSFRPPPHLDSSPRQADYQYPATKSPSN</sequence>
<feature type="region of interest" description="Disordered" evidence="8">
    <location>
        <begin position="1"/>
        <end position="27"/>
    </location>
</feature>
<dbReference type="Proteomes" id="UP000314294">
    <property type="component" value="Unassembled WGS sequence"/>
</dbReference>
<keyword evidence="2" id="KW-0999">Mitochondrion inner membrane</keyword>
<evidence type="ECO:0000256" key="5">
    <source>
        <dbReference type="ARBA" id="ARBA00023157"/>
    </source>
</evidence>
<dbReference type="Pfam" id="PF05300">
    <property type="entry name" value="MIC19_MIC25"/>
    <property type="match status" value="1"/>
</dbReference>
<protein>
    <submittedName>
        <fullName evidence="9">Uncharacterized protein</fullName>
    </submittedName>
</protein>
<dbReference type="EMBL" id="SRLO01000658">
    <property type="protein sequence ID" value="TNN49393.1"/>
    <property type="molecule type" value="Genomic_DNA"/>
</dbReference>
<proteinExistence type="predicted"/>
<dbReference type="OrthoDB" id="9944291at2759"/>
<evidence type="ECO:0000256" key="3">
    <source>
        <dbReference type="ARBA" id="ARBA00023128"/>
    </source>
</evidence>
<evidence type="ECO:0000313" key="10">
    <source>
        <dbReference type="Proteomes" id="UP000314294"/>
    </source>
</evidence>
<evidence type="ECO:0000256" key="7">
    <source>
        <dbReference type="ARBA" id="ARBA00034476"/>
    </source>
</evidence>
<dbReference type="GO" id="GO:0061617">
    <property type="term" value="C:MICOS complex"/>
    <property type="evidence" value="ECO:0007669"/>
    <property type="project" value="InterPro"/>
</dbReference>
<keyword evidence="6" id="KW-0449">Lipoprotein</keyword>
<keyword evidence="3" id="KW-0496">Mitochondrion</keyword>
<keyword evidence="4" id="KW-0472">Membrane</keyword>
<comment type="subcellular location">
    <subcellularLocation>
        <location evidence="7">Mitochondrion inner membrane</location>
        <topology evidence="7">Lipid-anchor</topology>
    </subcellularLocation>
</comment>
<accession>A0A4Z2G8W8</accession>
<keyword evidence="5" id="KW-1015">Disulfide bond</keyword>
<evidence type="ECO:0000256" key="8">
    <source>
        <dbReference type="SAM" id="MobiDB-lite"/>
    </source>
</evidence>
<gene>
    <name evidence="9" type="ORF">EYF80_040405</name>
</gene>
<organism evidence="9 10">
    <name type="scientific">Liparis tanakae</name>
    <name type="common">Tanaka's snailfish</name>
    <dbReference type="NCBI Taxonomy" id="230148"/>
    <lineage>
        <taxon>Eukaryota</taxon>
        <taxon>Metazoa</taxon>
        <taxon>Chordata</taxon>
        <taxon>Craniata</taxon>
        <taxon>Vertebrata</taxon>
        <taxon>Euteleostomi</taxon>
        <taxon>Actinopterygii</taxon>
        <taxon>Neopterygii</taxon>
        <taxon>Teleostei</taxon>
        <taxon>Neoteleostei</taxon>
        <taxon>Acanthomorphata</taxon>
        <taxon>Eupercaria</taxon>
        <taxon>Perciformes</taxon>
        <taxon>Cottioidei</taxon>
        <taxon>Cottales</taxon>
        <taxon>Liparidae</taxon>
        <taxon>Liparis</taxon>
    </lineage>
</organism>
<keyword evidence="1" id="KW-0519">Myristate</keyword>
<evidence type="ECO:0000256" key="2">
    <source>
        <dbReference type="ARBA" id="ARBA00022792"/>
    </source>
</evidence>
<feature type="region of interest" description="Disordered" evidence="8">
    <location>
        <begin position="67"/>
        <end position="109"/>
    </location>
</feature>
<feature type="compositionally biased region" description="Basic and acidic residues" evidence="8">
    <location>
        <begin position="1"/>
        <end position="23"/>
    </location>
</feature>